<evidence type="ECO:0000313" key="1">
    <source>
        <dbReference type="EMBL" id="KAI6082615.1"/>
    </source>
</evidence>
<accession>A0ACC0CQI4</accession>
<sequence>MLSQLVEDNASRNSSVARASLSSDEKQTSNFGSAEIPEMRSEKSQDHDSSSRRRRHTLLSYDEIPSWYQDNPHIRRGYRPVSHSASACFDSLSYAHNETMNIFTHLIPAIGLLVCGLVYVSVRLRKHSGGDAGIVAALMLSEVACLGLSSMYHTLMCHSRAMESLWLRLDFVGIILLIFGSFVSSIYVGFWCEAFERTIYWSMSGSLAAISIVIVLAPAFQGPRWRTLRLLTFVCTGLSGLAPIIHEIYMFGFDQTMKQSGLPYYFAEGGLFLAGAVVYGTRFPESISPGKFDIYGSSHQIFHILVVMATVCHLAGVFEAIEYNYYNRQCSPR</sequence>
<protein>
    <submittedName>
        <fullName evidence="1">MPR-like GPCR protein</fullName>
    </submittedName>
</protein>
<name>A0ACC0CQI4_9PEZI</name>
<comment type="caution">
    <text evidence="1">The sequence shown here is derived from an EMBL/GenBank/DDBJ whole genome shotgun (WGS) entry which is preliminary data.</text>
</comment>
<proteinExistence type="predicted"/>
<evidence type="ECO:0000313" key="2">
    <source>
        <dbReference type="Proteomes" id="UP001497680"/>
    </source>
</evidence>
<reference evidence="1 2" key="1">
    <citation type="journal article" date="2022" name="New Phytol.">
        <title>Ecological generalism drives hyperdiversity of secondary metabolite gene clusters in xylarialean endophytes.</title>
        <authorList>
            <person name="Franco M.E.E."/>
            <person name="Wisecaver J.H."/>
            <person name="Arnold A.E."/>
            <person name="Ju Y.M."/>
            <person name="Slot J.C."/>
            <person name="Ahrendt S."/>
            <person name="Moore L.P."/>
            <person name="Eastman K.E."/>
            <person name="Scott K."/>
            <person name="Konkel Z."/>
            <person name="Mondo S.J."/>
            <person name="Kuo A."/>
            <person name="Hayes R.D."/>
            <person name="Haridas S."/>
            <person name="Andreopoulos B."/>
            <person name="Riley R."/>
            <person name="LaButti K."/>
            <person name="Pangilinan J."/>
            <person name="Lipzen A."/>
            <person name="Amirebrahimi M."/>
            <person name="Yan J."/>
            <person name="Adam C."/>
            <person name="Keymanesh K."/>
            <person name="Ng V."/>
            <person name="Louie K."/>
            <person name="Northen T."/>
            <person name="Drula E."/>
            <person name="Henrissat B."/>
            <person name="Hsieh H.M."/>
            <person name="Youens-Clark K."/>
            <person name="Lutzoni F."/>
            <person name="Miadlikowska J."/>
            <person name="Eastwood D.C."/>
            <person name="Hamelin R.C."/>
            <person name="Grigoriev I.V."/>
            <person name="U'Ren J.M."/>
        </authorList>
    </citation>
    <scope>NUCLEOTIDE SEQUENCE [LARGE SCALE GENOMIC DNA]</scope>
    <source>
        <strain evidence="1 2">ER1909</strain>
    </source>
</reference>
<gene>
    <name evidence="1" type="ORF">F4821DRAFT_208179</name>
</gene>
<organism evidence="1 2">
    <name type="scientific">Hypoxylon rubiginosum</name>
    <dbReference type="NCBI Taxonomy" id="110542"/>
    <lineage>
        <taxon>Eukaryota</taxon>
        <taxon>Fungi</taxon>
        <taxon>Dikarya</taxon>
        <taxon>Ascomycota</taxon>
        <taxon>Pezizomycotina</taxon>
        <taxon>Sordariomycetes</taxon>
        <taxon>Xylariomycetidae</taxon>
        <taxon>Xylariales</taxon>
        <taxon>Hypoxylaceae</taxon>
        <taxon>Hypoxylon</taxon>
    </lineage>
</organism>
<dbReference type="Proteomes" id="UP001497680">
    <property type="component" value="Unassembled WGS sequence"/>
</dbReference>
<keyword evidence="2" id="KW-1185">Reference proteome</keyword>
<dbReference type="EMBL" id="MU394367">
    <property type="protein sequence ID" value="KAI6082615.1"/>
    <property type="molecule type" value="Genomic_DNA"/>
</dbReference>